<dbReference type="EMBL" id="GBXM01094964">
    <property type="protein sequence ID" value="JAH13613.1"/>
    <property type="molecule type" value="Transcribed_RNA"/>
</dbReference>
<evidence type="ECO:0000313" key="1">
    <source>
        <dbReference type="EMBL" id="JAH13613.1"/>
    </source>
</evidence>
<name>A0A0E9QBY3_ANGAN</name>
<proteinExistence type="predicted"/>
<dbReference type="AlphaFoldDB" id="A0A0E9QBY3"/>
<protein>
    <submittedName>
        <fullName evidence="1">Uncharacterized protein</fullName>
    </submittedName>
</protein>
<sequence>MFFLRKRLLNAKSEGLGRLVNPSWTGEAELAACQAVWM</sequence>
<organism evidence="1">
    <name type="scientific">Anguilla anguilla</name>
    <name type="common">European freshwater eel</name>
    <name type="synonym">Muraena anguilla</name>
    <dbReference type="NCBI Taxonomy" id="7936"/>
    <lineage>
        <taxon>Eukaryota</taxon>
        <taxon>Metazoa</taxon>
        <taxon>Chordata</taxon>
        <taxon>Craniata</taxon>
        <taxon>Vertebrata</taxon>
        <taxon>Euteleostomi</taxon>
        <taxon>Actinopterygii</taxon>
        <taxon>Neopterygii</taxon>
        <taxon>Teleostei</taxon>
        <taxon>Anguilliformes</taxon>
        <taxon>Anguillidae</taxon>
        <taxon>Anguilla</taxon>
    </lineage>
</organism>
<reference evidence="1" key="2">
    <citation type="journal article" date="2015" name="Fish Shellfish Immunol.">
        <title>Early steps in the European eel (Anguilla anguilla)-Vibrio vulnificus interaction in the gills: Role of the RtxA13 toxin.</title>
        <authorList>
            <person name="Callol A."/>
            <person name="Pajuelo D."/>
            <person name="Ebbesson L."/>
            <person name="Teles M."/>
            <person name="MacKenzie S."/>
            <person name="Amaro C."/>
        </authorList>
    </citation>
    <scope>NUCLEOTIDE SEQUENCE</scope>
</reference>
<accession>A0A0E9QBY3</accession>
<reference evidence="1" key="1">
    <citation type="submission" date="2014-11" db="EMBL/GenBank/DDBJ databases">
        <authorList>
            <person name="Amaro Gonzalez C."/>
        </authorList>
    </citation>
    <scope>NUCLEOTIDE SEQUENCE</scope>
</reference>